<dbReference type="Proteomes" id="UP000501868">
    <property type="component" value="Chromosome"/>
</dbReference>
<sequence>MDLKVDKHQNNRKTFVFVAGEIDAYTAPKLREELLPLAEEQNQSLIVSLKDVSYIDSTGLGVFIGLFKLIMKNDGELKLVDLSDRLERLFQITGLSNIIDISTNSEVGYNETIS</sequence>
<dbReference type="SUPFAM" id="SSF52091">
    <property type="entry name" value="SpoIIaa-like"/>
    <property type="match status" value="1"/>
</dbReference>
<protein>
    <recommendedName>
        <fullName evidence="4">Anti-sigma factor antagonist</fullName>
    </recommendedName>
</protein>
<dbReference type="AlphaFoldDB" id="A0A6H1NXE2"/>
<evidence type="ECO:0000313" key="7">
    <source>
        <dbReference type="Proteomes" id="UP000501868"/>
    </source>
</evidence>
<evidence type="ECO:0000256" key="1">
    <source>
        <dbReference type="ARBA" id="ARBA00009013"/>
    </source>
</evidence>
<comment type="similarity">
    <text evidence="1 4">Belongs to the anti-sigma-factor antagonist family.</text>
</comment>
<dbReference type="Pfam" id="PF01740">
    <property type="entry name" value="STAS"/>
    <property type="match status" value="1"/>
</dbReference>
<proteinExistence type="inferred from homology"/>
<dbReference type="NCBIfam" id="TIGR00377">
    <property type="entry name" value="ant_ant_sig"/>
    <property type="match status" value="1"/>
</dbReference>
<dbReference type="InterPro" id="IPR003658">
    <property type="entry name" value="Anti-sigma_ant"/>
</dbReference>
<reference evidence="6 7" key="1">
    <citation type="submission" date="2020-04" db="EMBL/GenBank/DDBJ databases">
        <title>Genome-Wide Identification of 5-Methylcytosine Sites in Bacterial Genomes By High-Throughput Sequencing of MspJI Restriction Fragments.</title>
        <authorList>
            <person name="Wu V."/>
        </authorList>
    </citation>
    <scope>NUCLEOTIDE SEQUENCE [LARGE SCALE GENOMIC DNA]</scope>
    <source>
        <strain evidence="6 7">S2</strain>
    </source>
</reference>
<feature type="domain" description="STAS" evidence="5">
    <location>
        <begin position="3"/>
        <end position="114"/>
    </location>
</feature>
<dbReference type="PROSITE" id="PS50801">
    <property type="entry name" value="STAS"/>
    <property type="match status" value="1"/>
</dbReference>
<accession>A0A6H1NXE2</accession>
<evidence type="ECO:0000259" key="5">
    <source>
        <dbReference type="PROSITE" id="PS50801"/>
    </source>
</evidence>
<dbReference type="CDD" id="cd07043">
    <property type="entry name" value="STAS_anti-anti-sigma_factors"/>
    <property type="match status" value="1"/>
</dbReference>
<dbReference type="InterPro" id="IPR002645">
    <property type="entry name" value="STAS_dom"/>
</dbReference>
<evidence type="ECO:0000256" key="3">
    <source>
        <dbReference type="ARBA" id="ARBA00024670"/>
    </source>
</evidence>
<dbReference type="EMBL" id="CP051128">
    <property type="protein sequence ID" value="QIZ05751.1"/>
    <property type="molecule type" value="Genomic_DNA"/>
</dbReference>
<organism evidence="6 7">
    <name type="scientific">Priestia megaterium</name>
    <name type="common">Bacillus megaterium</name>
    <dbReference type="NCBI Taxonomy" id="1404"/>
    <lineage>
        <taxon>Bacteria</taxon>
        <taxon>Bacillati</taxon>
        <taxon>Bacillota</taxon>
        <taxon>Bacilli</taxon>
        <taxon>Bacillales</taxon>
        <taxon>Bacillaceae</taxon>
        <taxon>Priestia</taxon>
    </lineage>
</organism>
<reference evidence="6 7" key="2">
    <citation type="submission" date="2020-04" db="EMBL/GenBank/DDBJ databases">
        <authorList>
            <person name="Fomenkov A."/>
            <person name="Anton B.P."/>
            <person name="Roberts R.J."/>
        </authorList>
    </citation>
    <scope>NUCLEOTIDE SEQUENCE [LARGE SCALE GENOMIC DNA]</scope>
    <source>
        <strain evidence="6 7">S2</strain>
    </source>
</reference>
<dbReference type="InterPro" id="IPR036513">
    <property type="entry name" value="STAS_dom_sf"/>
</dbReference>
<keyword evidence="2" id="KW-0597">Phosphoprotein</keyword>
<dbReference type="GO" id="GO:0043856">
    <property type="term" value="F:anti-sigma factor antagonist activity"/>
    <property type="evidence" value="ECO:0007669"/>
    <property type="project" value="InterPro"/>
</dbReference>
<name>A0A6H1NXE2_PRIMG</name>
<evidence type="ECO:0000313" key="6">
    <source>
        <dbReference type="EMBL" id="QIZ05751.1"/>
    </source>
</evidence>
<evidence type="ECO:0000256" key="2">
    <source>
        <dbReference type="ARBA" id="ARBA00022553"/>
    </source>
</evidence>
<dbReference type="PANTHER" id="PTHR33495">
    <property type="entry name" value="ANTI-SIGMA FACTOR ANTAGONIST TM_1081-RELATED-RELATED"/>
    <property type="match status" value="1"/>
</dbReference>
<dbReference type="FunFam" id="3.30.750.24:FF:000001">
    <property type="entry name" value="Anti-sigma factor antagonist"/>
    <property type="match status" value="1"/>
</dbReference>
<comment type="function">
    <text evidence="3">Positive regulator of sigma-B activity. Non-phosphorylated RsbV binds to RsbW, preventing its association with sigma-B. When phosphorylated, releases RsbW, which is then free to complex with and inactivate sigma-B.</text>
</comment>
<gene>
    <name evidence="6" type="ORF">HFZ78_02445</name>
</gene>
<evidence type="ECO:0000256" key="4">
    <source>
        <dbReference type="RuleBase" id="RU003749"/>
    </source>
</evidence>
<dbReference type="PANTHER" id="PTHR33495:SF9">
    <property type="entry name" value="ANTI-SIGMA-B FACTOR ANTAGONIST"/>
    <property type="match status" value="1"/>
</dbReference>
<dbReference type="Gene3D" id="3.30.750.24">
    <property type="entry name" value="STAS domain"/>
    <property type="match status" value="1"/>
</dbReference>